<name>A0A3E3K1V9_9FIRM</name>
<feature type="transmembrane region" description="Helical" evidence="1">
    <location>
        <begin position="284"/>
        <end position="305"/>
    </location>
</feature>
<dbReference type="RefSeq" id="WP_024732005.1">
    <property type="nucleotide sequence ID" value="NZ_CALBAT010000007.1"/>
</dbReference>
<feature type="transmembrane region" description="Helical" evidence="1">
    <location>
        <begin position="200"/>
        <end position="226"/>
    </location>
</feature>
<gene>
    <name evidence="2" type="ORF">DW016_08180</name>
</gene>
<keyword evidence="3" id="KW-1185">Reference proteome</keyword>
<dbReference type="EMBL" id="QVLX01000004">
    <property type="protein sequence ID" value="RGE86921.1"/>
    <property type="molecule type" value="Genomic_DNA"/>
</dbReference>
<proteinExistence type="predicted"/>
<reference evidence="2 3" key="1">
    <citation type="submission" date="2018-08" db="EMBL/GenBank/DDBJ databases">
        <title>A genome reference for cultivated species of the human gut microbiota.</title>
        <authorList>
            <person name="Zou Y."/>
            <person name="Xue W."/>
            <person name="Luo G."/>
        </authorList>
    </citation>
    <scope>NUCLEOTIDE SEQUENCE [LARGE SCALE GENOMIC DNA]</scope>
    <source>
        <strain evidence="2 3">AF37-2AT</strain>
    </source>
</reference>
<dbReference type="AlphaFoldDB" id="A0A3E3K1V9"/>
<accession>A0A3E3K1V9</accession>
<dbReference type="OrthoDB" id="1700423at2"/>
<keyword evidence="1" id="KW-0472">Membrane</keyword>
<keyword evidence="1" id="KW-1133">Transmembrane helix</keyword>
<sequence>MISLVRLEIQKLFRRKFVLVLLLIYGVVLLFMIYAGNPNRFSSILTSEGDVLKGREAVQYEKELAESYGTLSDQDVQEILEENARILGEFTDENQMKDDVHYRYANGFYAAVAKVFTDADGNYNHLPADQVYPGQEGLMQGGFTSGMDMMLSYVTTFLLFAAVLLIVMIAPVFSDEYTSGMDSLILSSRYGKTRCARAKILASFLTAVTILIGTVAFIVLVTIGYFGTDGFAVDAHLCATGMIGMAPFALPYWKALLILISLGLGAIMMLTGFALAASALGTSSFISVLVTLAFFVLPIFLWGVWDIPWLNHLLELCPGNLVSPAKVFALPAYQIGGHTVQVYQMEIVAAVCFTPVCAVCSYFGFKNHQVRS</sequence>
<feature type="transmembrane region" description="Helical" evidence="1">
    <location>
        <begin position="150"/>
        <end position="173"/>
    </location>
</feature>
<protein>
    <submittedName>
        <fullName evidence="2">ABC transporter permease</fullName>
    </submittedName>
</protein>
<feature type="transmembrane region" description="Helical" evidence="1">
    <location>
        <begin position="347"/>
        <end position="365"/>
    </location>
</feature>
<organism evidence="2 3">
    <name type="scientific">Sellimonas intestinalis</name>
    <dbReference type="NCBI Taxonomy" id="1653434"/>
    <lineage>
        <taxon>Bacteria</taxon>
        <taxon>Bacillati</taxon>
        <taxon>Bacillota</taxon>
        <taxon>Clostridia</taxon>
        <taxon>Lachnospirales</taxon>
        <taxon>Lachnospiraceae</taxon>
        <taxon>Sellimonas</taxon>
    </lineage>
</organism>
<evidence type="ECO:0000313" key="3">
    <source>
        <dbReference type="Proteomes" id="UP000261080"/>
    </source>
</evidence>
<feature type="transmembrane region" description="Helical" evidence="1">
    <location>
        <begin position="255"/>
        <end position="277"/>
    </location>
</feature>
<feature type="transmembrane region" description="Helical" evidence="1">
    <location>
        <begin position="17"/>
        <end position="35"/>
    </location>
</feature>
<comment type="caution">
    <text evidence="2">The sequence shown here is derived from an EMBL/GenBank/DDBJ whole genome shotgun (WGS) entry which is preliminary data.</text>
</comment>
<evidence type="ECO:0000256" key="1">
    <source>
        <dbReference type="SAM" id="Phobius"/>
    </source>
</evidence>
<dbReference type="Proteomes" id="UP000261080">
    <property type="component" value="Unassembled WGS sequence"/>
</dbReference>
<keyword evidence="1" id="KW-0812">Transmembrane</keyword>
<evidence type="ECO:0000313" key="2">
    <source>
        <dbReference type="EMBL" id="RGE86921.1"/>
    </source>
</evidence>